<reference evidence="1" key="2">
    <citation type="submission" date="2020-11" db="EMBL/GenBank/DDBJ databases">
        <authorList>
            <person name="McCartney M.A."/>
            <person name="Auch B."/>
            <person name="Kono T."/>
            <person name="Mallez S."/>
            <person name="Becker A."/>
            <person name="Gohl D.M."/>
            <person name="Silverstein K.A.T."/>
            <person name="Koren S."/>
            <person name="Bechman K.B."/>
            <person name="Herman A."/>
            <person name="Abrahante J.E."/>
            <person name="Garbe J."/>
        </authorList>
    </citation>
    <scope>NUCLEOTIDE SEQUENCE</scope>
    <source>
        <strain evidence="1">Duluth1</strain>
        <tissue evidence="1">Whole animal</tissue>
    </source>
</reference>
<sequence>MDDLKEIQARDRDVKTIMSWVDAKSRPPFSDVASGSHYLKSMWNQFETLDLHDGIFVKNLTPIESTNENTEGHTYGIQTESSRICSRYSICGTLGYEKKHLRKYDSSITGPVYELMCEHILRDVKRVQNEKDQTARNKHRGKSFEVSILWRG</sequence>
<keyword evidence="2" id="KW-1185">Reference proteome</keyword>
<comment type="caution">
    <text evidence="1">The sequence shown here is derived from an EMBL/GenBank/DDBJ whole genome shotgun (WGS) entry which is preliminary data.</text>
</comment>
<organism evidence="1 2">
    <name type="scientific">Dreissena polymorpha</name>
    <name type="common">Zebra mussel</name>
    <name type="synonym">Mytilus polymorpha</name>
    <dbReference type="NCBI Taxonomy" id="45954"/>
    <lineage>
        <taxon>Eukaryota</taxon>
        <taxon>Metazoa</taxon>
        <taxon>Spiralia</taxon>
        <taxon>Lophotrochozoa</taxon>
        <taxon>Mollusca</taxon>
        <taxon>Bivalvia</taxon>
        <taxon>Autobranchia</taxon>
        <taxon>Heteroconchia</taxon>
        <taxon>Euheterodonta</taxon>
        <taxon>Imparidentia</taxon>
        <taxon>Neoheterodontei</taxon>
        <taxon>Myida</taxon>
        <taxon>Dreissenoidea</taxon>
        <taxon>Dreissenidae</taxon>
        <taxon>Dreissena</taxon>
    </lineage>
</organism>
<dbReference type="AlphaFoldDB" id="A0A9D3YV96"/>
<dbReference type="EMBL" id="JAIWYP010000014">
    <property type="protein sequence ID" value="KAH3708008.1"/>
    <property type="molecule type" value="Genomic_DNA"/>
</dbReference>
<evidence type="ECO:0000313" key="2">
    <source>
        <dbReference type="Proteomes" id="UP000828390"/>
    </source>
</evidence>
<dbReference type="Proteomes" id="UP000828390">
    <property type="component" value="Unassembled WGS sequence"/>
</dbReference>
<name>A0A9D3YV96_DREPO</name>
<evidence type="ECO:0000313" key="1">
    <source>
        <dbReference type="EMBL" id="KAH3708008.1"/>
    </source>
</evidence>
<accession>A0A9D3YV96</accession>
<protein>
    <submittedName>
        <fullName evidence="1">Uncharacterized protein</fullName>
    </submittedName>
</protein>
<reference evidence="1" key="1">
    <citation type="journal article" date="2019" name="bioRxiv">
        <title>The Genome of the Zebra Mussel, Dreissena polymorpha: A Resource for Invasive Species Research.</title>
        <authorList>
            <person name="McCartney M.A."/>
            <person name="Auch B."/>
            <person name="Kono T."/>
            <person name="Mallez S."/>
            <person name="Zhang Y."/>
            <person name="Obille A."/>
            <person name="Becker A."/>
            <person name="Abrahante J.E."/>
            <person name="Garbe J."/>
            <person name="Badalamenti J.P."/>
            <person name="Herman A."/>
            <person name="Mangelson H."/>
            <person name="Liachko I."/>
            <person name="Sullivan S."/>
            <person name="Sone E.D."/>
            <person name="Koren S."/>
            <person name="Silverstein K.A.T."/>
            <person name="Beckman K.B."/>
            <person name="Gohl D.M."/>
        </authorList>
    </citation>
    <scope>NUCLEOTIDE SEQUENCE</scope>
    <source>
        <strain evidence="1">Duluth1</strain>
        <tissue evidence="1">Whole animal</tissue>
    </source>
</reference>
<gene>
    <name evidence="1" type="ORF">DPMN_067447</name>
</gene>
<proteinExistence type="predicted"/>